<keyword evidence="3" id="KW-1185">Reference proteome</keyword>
<dbReference type="EMBL" id="LWAE01000015">
    <property type="protein sequence ID" value="KZL88745.1"/>
    <property type="molecule type" value="Genomic_DNA"/>
</dbReference>
<comment type="caution">
    <text evidence="1">The sequence shown here is derived from an EMBL/GenBank/DDBJ whole genome shotgun (WGS) entry which is preliminary data.</text>
</comment>
<protein>
    <submittedName>
        <fullName evidence="1">Uncharacterized protein</fullName>
    </submittedName>
</protein>
<gene>
    <name evidence="1" type="ORF">CLMAG_59440</name>
    <name evidence="2" type="ORF">CLMAG_60340</name>
</gene>
<proteinExistence type="predicted"/>
<reference evidence="1 3" key="1">
    <citation type="submission" date="2016-04" db="EMBL/GenBank/DDBJ databases">
        <title>Genome sequence of Clostridium magnum DSM 2767.</title>
        <authorList>
            <person name="Poehlein A."/>
            <person name="Uhlig R."/>
            <person name="Fischer R."/>
            <person name="Bahl H."/>
            <person name="Daniel R."/>
        </authorList>
    </citation>
    <scope>NUCLEOTIDE SEQUENCE [LARGE SCALE GENOMIC DNA]</scope>
    <source>
        <strain evidence="1 3">DSM 2767</strain>
    </source>
</reference>
<dbReference type="Proteomes" id="UP000076603">
    <property type="component" value="Unassembled WGS sequence"/>
</dbReference>
<dbReference type="PATRIC" id="fig|1121326.3.peg.6012"/>
<sequence>MNKDNFVYAMENLRANIESDIERYKENKYPADMIEYYNGQKDMLDVILGLVEKGTFEK</sequence>
<accession>A0A162QKZ8</accession>
<dbReference type="EMBL" id="LWAE01000015">
    <property type="protein sequence ID" value="KZL88655.1"/>
    <property type="molecule type" value="Genomic_DNA"/>
</dbReference>
<evidence type="ECO:0000313" key="1">
    <source>
        <dbReference type="EMBL" id="KZL88655.1"/>
    </source>
</evidence>
<organism evidence="1 3">
    <name type="scientific">Clostridium magnum DSM 2767</name>
    <dbReference type="NCBI Taxonomy" id="1121326"/>
    <lineage>
        <taxon>Bacteria</taxon>
        <taxon>Bacillati</taxon>
        <taxon>Bacillota</taxon>
        <taxon>Clostridia</taxon>
        <taxon>Eubacteriales</taxon>
        <taxon>Clostridiaceae</taxon>
        <taxon>Clostridium</taxon>
    </lineage>
</organism>
<dbReference type="AlphaFoldDB" id="A0A162QKZ8"/>
<evidence type="ECO:0000313" key="3">
    <source>
        <dbReference type="Proteomes" id="UP000076603"/>
    </source>
</evidence>
<evidence type="ECO:0000313" key="2">
    <source>
        <dbReference type="EMBL" id="KZL88745.1"/>
    </source>
</evidence>
<dbReference type="STRING" id="1121326.CLMAG_59440"/>
<dbReference type="RefSeq" id="WP_161487051.1">
    <property type="nucleotide sequence ID" value="NZ_FQXL01000081.1"/>
</dbReference>
<name>A0A162QKZ8_9CLOT</name>